<dbReference type="InterPro" id="IPR023005">
    <property type="entry name" value="Nucleoside_diP_kinase_AS"/>
</dbReference>
<reference evidence="17" key="1">
    <citation type="submission" date="2022-07" db="EMBL/GenBank/DDBJ databases">
        <title>Enhanced cultured diversity of the mouse gut microbiota enables custom-made synthetic communities.</title>
        <authorList>
            <person name="Afrizal A."/>
        </authorList>
    </citation>
    <scope>NUCLEOTIDE SEQUENCE</scope>
    <source>
        <strain evidence="17">DSM 28593</strain>
    </source>
</reference>
<protein>
    <recommendedName>
        <fullName evidence="3 12">Nucleoside diphosphate kinase</fullName>
        <shortName evidence="12">NDK</shortName>
        <shortName evidence="12">NDP kinase</shortName>
        <ecNumber evidence="2 12">2.7.4.6</ecNumber>
    </recommendedName>
    <alternativeName>
        <fullName evidence="12">Nucleoside-2-P kinase</fullName>
    </alternativeName>
</protein>
<evidence type="ECO:0000256" key="14">
    <source>
        <dbReference type="RuleBase" id="RU004011"/>
    </source>
</evidence>
<evidence type="ECO:0000256" key="9">
    <source>
        <dbReference type="ARBA" id="ARBA00022840"/>
    </source>
</evidence>
<evidence type="ECO:0000256" key="6">
    <source>
        <dbReference type="ARBA" id="ARBA00022723"/>
    </source>
</evidence>
<keyword evidence="10 12" id="KW-0460">Magnesium</keyword>
<evidence type="ECO:0000256" key="10">
    <source>
        <dbReference type="ARBA" id="ARBA00022842"/>
    </source>
</evidence>
<comment type="subunit">
    <text evidence="12">Homotetramer.</text>
</comment>
<gene>
    <name evidence="12 17" type="primary">ndk</name>
    <name evidence="17" type="ORF">NSA47_03545</name>
</gene>
<keyword evidence="12" id="KW-0597">Phosphoprotein</keyword>
<dbReference type="GO" id="GO:0005524">
    <property type="term" value="F:ATP binding"/>
    <property type="evidence" value="ECO:0007669"/>
    <property type="project" value="UniProtKB-UniRule"/>
</dbReference>
<dbReference type="InterPro" id="IPR036850">
    <property type="entry name" value="NDK-like_dom_sf"/>
</dbReference>
<evidence type="ECO:0000256" key="7">
    <source>
        <dbReference type="ARBA" id="ARBA00022741"/>
    </source>
</evidence>
<evidence type="ECO:0000256" key="3">
    <source>
        <dbReference type="ARBA" id="ARBA00017632"/>
    </source>
</evidence>
<name>A0AAE3L276_9FIRM</name>
<comment type="catalytic activity">
    <reaction evidence="12 15">
        <text>a 2'-deoxyribonucleoside 5'-diphosphate + ATP = a 2'-deoxyribonucleoside 5'-triphosphate + ADP</text>
        <dbReference type="Rhea" id="RHEA:44640"/>
        <dbReference type="ChEBI" id="CHEBI:30616"/>
        <dbReference type="ChEBI" id="CHEBI:61560"/>
        <dbReference type="ChEBI" id="CHEBI:73316"/>
        <dbReference type="ChEBI" id="CHEBI:456216"/>
        <dbReference type="EC" id="2.7.4.6"/>
    </reaction>
</comment>
<dbReference type="NCBIfam" id="NF001908">
    <property type="entry name" value="PRK00668.1"/>
    <property type="match status" value="1"/>
</dbReference>
<evidence type="ECO:0000313" key="18">
    <source>
        <dbReference type="Proteomes" id="UP001205748"/>
    </source>
</evidence>
<comment type="caution">
    <text evidence="17">The sequence shown here is derived from an EMBL/GenBank/DDBJ whole genome shotgun (WGS) entry which is preliminary data.</text>
</comment>
<dbReference type="GO" id="GO:0046872">
    <property type="term" value="F:metal ion binding"/>
    <property type="evidence" value="ECO:0007669"/>
    <property type="project" value="UniProtKB-KW"/>
</dbReference>
<dbReference type="EC" id="2.7.4.6" evidence="2 12"/>
<dbReference type="Gene3D" id="3.30.70.141">
    <property type="entry name" value="Nucleoside diphosphate kinase-like domain"/>
    <property type="match status" value="1"/>
</dbReference>
<keyword evidence="9 12" id="KW-0067">ATP-binding</keyword>
<comment type="function">
    <text evidence="12">Major role in the synthesis of nucleoside triphosphates other than ATP. The ATP gamma phosphate is transferred to the NDP beta phosphate via a ping-pong mechanism, using a phosphorylated active-site intermediate.</text>
</comment>
<dbReference type="GO" id="GO:0006228">
    <property type="term" value="P:UTP biosynthetic process"/>
    <property type="evidence" value="ECO:0007669"/>
    <property type="project" value="UniProtKB-UniRule"/>
</dbReference>
<keyword evidence="6 12" id="KW-0479">Metal-binding</keyword>
<evidence type="ECO:0000256" key="8">
    <source>
        <dbReference type="ARBA" id="ARBA00022777"/>
    </source>
</evidence>
<dbReference type="GO" id="GO:0006183">
    <property type="term" value="P:GTP biosynthetic process"/>
    <property type="evidence" value="ECO:0007669"/>
    <property type="project" value="UniProtKB-UniRule"/>
</dbReference>
<evidence type="ECO:0000256" key="12">
    <source>
        <dbReference type="HAMAP-Rule" id="MF_00451"/>
    </source>
</evidence>
<comment type="similarity">
    <text evidence="1 12 13 14">Belongs to the NDK family.</text>
</comment>
<dbReference type="PRINTS" id="PR01243">
    <property type="entry name" value="NUCDPKINASE"/>
</dbReference>
<evidence type="ECO:0000256" key="2">
    <source>
        <dbReference type="ARBA" id="ARBA00012966"/>
    </source>
</evidence>
<evidence type="ECO:0000256" key="11">
    <source>
        <dbReference type="ARBA" id="ARBA00023080"/>
    </source>
</evidence>
<dbReference type="PANTHER" id="PTHR46161:SF3">
    <property type="entry name" value="NUCLEOSIDE DIPHOSPHATE KINASE DDB_G0292928-RELATED"/>
    <property type="match status" value="1"/>
</dbReference>
<dbReference type="Proteomes" id="UP001205748">
    <property type="component" value="Unassembled WGS sequence"/>
</dbReference>
<comment type="subcellular location">
    <subcellularLocation>
        <location evidence="12">Cytoplasm</location>
    </subcellularLocation>
</comment>
<dbReference type="RefSeq" id="WP_257529526.1">
    <property type="nucleotide sequence ID" value="NZ_JANKAS010000002.1"/>
</dbReference>
<evidence type="ECO:0000256" key="13">
    <source>
        <dbReference type="PROSITE-ProRule" id="PRU00706"/>
    </source>
</evidence>
<dbReference type="PROSITE" id="PS51374">
    <property type="entry name" value="NDPK_LIKE"/>
    <property type="match status" value="1"/>
</dbReference>
<feature type="active site" description="Pros-phosphohistidine intermediate" evidence="12 13">
    <location>
        <position position="115"/>
    </location>
</feature>
<feature type="binding site" evidence="12 13">
    <location>
        <position position="85"/>
    </location>
    <ligand>
        <name>ATP</name>
        <dbReference type="ChEBI" id="CHEBI:30616"/>
    </ligand>
</feature>
<keyword evidence="18" id="KW-1185">Reference proteome</keyword>
<dbReference type="PROSITE" id="PS00469">
    <property type="entry name" value="NDPK"/>
    <property type="match status" value="1"/>
</dbReference>
<evidence type="ECO:0000256" key="4">
    <source>
        <dbReference type="ARBA" id="ARBA00022490"/>
    </source>
</evidence>
<feature type="binding site" evidence="12 13">
    <location>
        <position position="102"/>
    </location>
    <ligand>
        <name>ATP</name>
        <dbReference type="ChEBI" id="CHEBI:30616"/>
    </ligand>
</feature>
<dbReference type="PANTHER" id="PTHR46161">
    <property type="entry name" value="NUCLEOSIDE DIPHOSPHATE KINASE"/>
    <property type="match status" value="1"/>
</dbReference>
<comment type="cofactor">
    <cofactor evidence="12">
        <name>Mg(2+)</name>
        <dbReference type="ChEBI" id="CHEBI:18420"/>
    </cofactor>
</comment>
<dbReference type="SUPFAM" id="SSF54919">
    <property type="entry name" value="Nucleoside diphosphate kinase, NDK"/>
    <property type="match status" value="1"/>
</dbReference>
<dbReference type="EMBL" id="JANKAS010000002">
    <property type="protein sequence ID" value="MCR1898064.1"/>
    <property type="molecule type" value="Genomic_DNA"/>
</dbReference>
<feature type="binding site" evidence="12 13">
    <location>
        <position position="112"/>
    </location>
    <ligand>
        <name>ATP</name>
        <dbReference type="ChEBI" id="CHEBI:30616"/>
    </ligand>
</feature>
<keyword evidence="7 12" id="KW-0547">Nucleotide-binding</keyword>
<feature type="binding site" evidence="12 13">
    <location>
        <position position="57"/>
    </location>
    <ligand>
        <name>ATP</name>
        <dbReference type="ChEBI" id="CHEBI:30616"/>
    </ligand>
</feature>
<sequence>MEKTLVIIKPDGVKRGLIGNIIKRIEDKGYIISAMMMKQLSKEQLDQHYEEHKNKTFYPSLVSYMSSGNSLIMIVEGVNAIKGMRKIMGATDPIEAEPGSIRGMYGNNKTQNLIHGSDSLESAEREINLFFNSF</sequence>
<dbReference type="Pfam" id="PF00334">
    <property type="entry name" value="NDK"/>
    <property type="match status" value="1"/>
</dbReference>
<feature type="binding site" evidence="12 13">
    <location>
        <position position="91"/>
    </location>
    <ligand>
        <name>ATP</name>
        <dbReference type="ChEBI" id="CHEBI:30616"/>
    </ligand>
</feature>
<accession>A0AAE3L276</accession>
<feature type="binding site" evidence="12 13">
    <location>
        <position position="9"/>
    </location>
    <ligand>
        <name>ATP</name>
        <dbReference type="ChEBI" id="CHEBI:30616"/>
    </ligand>
</feature>
<dbReference type="CDD" id="cd04413">
    <property type="entry name" value="NDPk_I"/>
    <property type="match status" value="1"/>
</dbReference>
<evidence type="ECO:0000313" key="17">
    <source>
        <dbReference type="EMBL" id="MCR1898064.1"/>
    </source>
</evidence>
<dbReference type="GO" id="GO:0004550">
    <property type="term" value="F:nucleoside diphosphate kinase activity"/>
    <property type="evidence" value="ECO:0007669"/>
    <property type="project" value="UniProtKB-UniRule"/>
</dbReference>
<dbReference type="AlphaFoldDB" id="A0AAE3L276"/>
<dbReference type="GO" id="GO:0006241">
    <property type="term" value="P:CTP biosynthetic process"/>
    <property type="evidence" value="ECO:0007669"/>
    <property type="project" value="UniProtKB-UniRule"/>
</dbReference>
<comment type="catalytic activity">
    <reaction evidence="12">
        <text>a ribonucleoside 5'-diphosphate + ATP = a ribonucleoside 5'-triphosphate + ADP</text>
        <dbReference type="Rhea" id="RHEA:18113"/>
        <dbReference type="ChEBI" id="CHEBI:30616"/>
        <dbReference type="ChEBI" id="CHEBI:57930"/>
        <dbReference type="ChEBI" id="CHEBI:61557"/>
        <dbReference type="ChEBI" id="CHEBI:456216"/>
        <dbReference type="EC" id="2.7.4.6"/>
    </reaction>
</comment>
<dbReference type="HAMAP" id="MF_00451">
    <property type="entry name" value="NDP_kinase"/>
    <property type="match status" value="1"/>
</dbReference>
<proteinExistence type="inferred from homology"/>
<dbReference type="GO" id="GO:0005737">
    <property type="term" value="C:cytoplasm"/>
    <property type="evidence" value="ECO:0007669"/>
    <property type="project" value="UniProtKB-SubCell"/>
</dbReference>
<dbReference type="FunFam" id="3.30.70.141:FF:000003">
    <property type="entry name" value="Nucleoside diphosphate kinase"/>
    <property type="match status" value="1"/>
</dbReference>
<evidence type="ECO:0000256" key="5">
    <source>
        <dbReference type="ARBA" id="ARBA00022679"/>
    </source>
</evidence>
<evidence type="ECO:0000259" key="16">
    <source>
        <dbReference type="SMART" id="SM00562"/>
    </source>
</evidence>
<keyword evidence="5 12" id="KW-0808">Transferase</keyword>
<dbReference type="InterPro" id="IPR034907">
    <property type="entry name" value="NDK-like_dom"/>
</dbReference>
<dbReference type="SMART" id="SM00562">
    <property type="entry name" value="NDK"/>
    <property type="match status" value="1"/>
</dbReference>
<feature type="domain" description="Nucleoside diphosphate kinase-like" evidence="16">
    <location>
        <begin position="1"/>
        <end position="134"/>
    </location>
</feature>
<evidence type="ECO:0000256" key="1">
    <source>
        <dbReference type="ARBA" id="ARBA00008142"/>
    </source>
</evidence>
<keyword evidence="11 12" id="KW-0546">Nucleotide metabolism</keyword>
<dbReference type="InterPro" id="IPR001564">
    <property type="entry name" value="Nucleoside_diP_kinase"/>
</dbReference>
<organism evidence="17 18">
    <name type="scientific">Irregularibacter muris</name>
    <dbReference type="NCBI Taxonomy" id="1796619"/>
    <lineage>
        <taxon>Bacteria</taxon>
        <taxon>Bacillati</taxon>
        <taxon>Bacillota</taxon>
        <taxon>Clostridia</taxon>
        <taxon>Eubacteriales</taxon>
        <taxon>Eubacteriaceae</taxon>
        <taxon>Irregularibacter</taxon>
    </lineage>
</organism>
<keyword evidence="8 12" id="KW-0418">Kinase</keyword>
<evidence type="ECO:0000256" key="15">
    <source>
        <dbReference type="RuleBase" id="RU004013"/>
    </source>
</evidence>
<keyword evidence="4 12" id="KW-0963">Cytoplasm</keyword>